<dbReference type="PANTHER" id="PTHR11358:SF26">
    <property type="entry name" value="GUANIDINO ACID HYDROLASE, MITOCHONDRIAL"/>
    <property type="match status" value="1"/>
</dbReference>
<feature type="binding site" evidence="3">
    <location>
        <position position="162"/>
    </location>
    <ligand>
        <name>Mn(2+)</name>
        <dbReference type="ChEBI" id="CHEBI:29035"/>
        <label>1</label>
    </ligand>
</feature>
<dbReference type="PIRSF" id="PIRSF036979">
    <property type="entry name" value="Arginase"/>
    <property type="match status" value="1"/>
</dbReference>
<dbReference type="PROSITE" id="PS51409">
    <property type="entry name" value="ARGINASE_2"/>
    <property type="match status" value="1"/>
</dbReference>
<feature type="binding site" evidence="3">
    <location>
        <position position="281"/>
    </location>
    <ligand>
        <name>Mn(2+)</name>
        <dbReference type="ChEBI" id="CHEBI:29035"/>
        <label>1</label>
    </ligand>
</feature>
<comment type="cofactor">
    <cofactor evidence="3">
        <name>Mn(2+)</name>
        <dbReference type="ChEBI" id="CHEBI:29035"/>
    </cofactor>
    <text evidence="3">Binds 2 manganese ions per subunit.</text>
</comment>
<gene>
    <name evidence="5" type="ORF">FHS56_000801</name>
</gene>
<name>A0A846MPC7_9BACT</name>
<dbReference type="EMBL" id="JAASRN010000001">
    <property type="protein sequence ID" value="NIK73315.1"/>
    <property type="molecule type" value="Genomic_DNA"/>
</dbReference>
<evidence type="ECO:0000256" key="4">
    <source>
        <dbReference type="PROSITE-ProRule" id="PRU00742"/>
    </source>
</evidence>
<dbReference type="InterPro" id="IPR023696">
    <property type="entry name" value="Ureohydrolase_dom_sf"/>
</dbReference>
<dbReference type="RefSeq" id="WP_166918571.1">
    <property type="nucleotide sequence ID" value="NZ_JAASRN010000001.1"/>
</dbReference>
<protein>
    <submittedName>
        <fullName evidence="5">Agmatinase</fullName>
        <ecNumber evidence="5">3.5.3.11</ecNumber>
    </submittedName>
</protein>
<keyword evidence="3" id="KW-0464">Manganese</keyword>
<dbReference type="PANTHER" id="PTHR11358">
    <property type="entry name" value="ARGINASE/AGMATINASE"/>
    <property type="match status" value="1"/>
</dbReference>
<reference evidence="5 6" key="1">
    <citation type="submission" date="2020-03" db="EMBL/GenBank/DDBJ databases">
        <title>Genomic Encyclopedia of Type Strains, Phase IV (KMG-IV): sequencing the most valuable type-strain genomes for metagenomic binning, comparative biology and taxonomic classification.</title>
        <authorList>
            <person name="Goeker M."/>
        </authorList>
    </citation>
    <scope>NUCLEOTIDE SEQUENCE [LARGE SCALE GENOMIC DNA]</scope>
    <source>
        <strain evidence="5 6">DSM 5718</strain>
    </source>
</reference>
<dbReference type="Proteomes" id="UP000537126">
    <property type="component" value="Unassembled WGS sequence"/>
</dbReference>
<evidence type="ECO:0000256" key="1">
    <source>
        <dbReference type="ARBA" id="ARBA00022723"/>
    </source>
</evidence>
<dbReference type="Pfam" id="PF00491">
    <property type="entry name" value="Arginase"/>
    <property type="match status" value="1"/>
</dbReference>
<keyword evidence="1 3" id="KW-0479">Metal-binding</keyword>
<dbReference type="SUPFAM" id="SSF52768">
    <property type="entry name" value="Arginase/deacetylase"/>
    <property type="match status" value="1"/>
</dbReference>
<evidence type="ECO:0000313" key="6">
    <source>
        <dbReference type="Proteomes" id="UP000537126"/>
    </source>
</evidence>
<evidence type="ECO:0000256" key="3">
    <source>
        <dbReference type="PIRSR" id="PIRSR036979-1"/>
    </source>
</evidence>
<evidence type="ECO:0000256" key="2">
    <source>
        <dbReference type="ARBA" id="ARBA00022801"/>
    </source>
</evidence>
<comment type="similarity">
    <text evidence="4">Belongs to the arginase family.</text>
</comment>
<dbReference type="InterPro" id="IPR006035">
    <property type="entry name" value="Ureohydrolase"/>
</dbReference>
<dbReference type="PRINTS" id="PR00116">
    <property type="entry name" value="ARGINASE"/>
</dbReference>
<dbReference type="GO" id="GO:0008783">
    <property type="term" value="F:agmatinase activity"/>
    <property type="evidence" value="ECO:0007669"/>
    <property type="project" value="UniProtKB-EC"/>
</dbReference>
<dbReference type="GO" id="GO:0046872">
    <property type="term" value="F:metal ion binding"/>
    <property type="evidence" value="ECO:0007669"/>
    <property type="project" value="UniProtKB-KW"/>
</dbReference>
<feature type="binding site" evidence="3">
    <location>
        <position position="279"/>
    </location>
    <ligand>
        <name>Mn(2+)</name>
        <dbReference type="ChEBI" id="CHEBI:29035"/>
        <label>1</label>
    </ligand>
</feature>
<keyword evidence="6" id="KW-1185">Reference proteome</keyword>
<dbReference type="GO" id="GO:0033389">
    <property type="term" value="P:putrescine biosynthetic process from arginine, via agmatine"/>
    <property type="evidence" value="ECO:0007669"/>
    <property type="project" value="TreeGrafter"/>
</dbReference>
<comment type="caution">
    <text evidence="5">The sequence shown here is derived from an EMBL/GenBank/DDBJ whole genome shotgun (WGS) entry which is preliminary data.</text>
</comment>
<organism evidence="5 6">
    <name type="scientific">Thermonema lapsum</name>
    <dbReference type="NCBI Taxonomy" id="28195"/>
    <lineage>
        <taxon>Bacteria</taxon>
        <taxon>Pseudomonadati</taxon>
        <taxon>Bacteroidota</taxon>
        <taxon>Cytophagia</taxon>
        <taxon>Cytophagales</taxon>
        <taxon>Thermonemataceae</taxon>
        <taxon>Thermonema</taxon>
    </lineage>
</organism>
<evidence type="ECO:0000313" key="5">
    <source>
        <dbReference type="EMBL" id="NIK73315.1"/>
    </source>
</evidence>
<accession>A0A846MPC7</accession>
<dbReference type="CDD" id="cd11593">
    <property type="entry name" value="Agmatinase-like_2"/>
    <property type="match status" value="1"/>
</dbReference>
<feature type="binding site" evidence="3">
    <location>
        <position position="185"/>
    </location>
    <ligand>
        <name>Mn(2+)</name>
        <dbReference type="ChEBI" id="CHEBI:29035"/>
        <label>1</label>
    </ligand>
</feature>
<keyword evidence="2 5" id="KW-0378">Hydrolase</keyword>
<feature type="binding site" evidence="3">
    <location>
        <position position="187"/>
    </location>
    <ligand>
        <name>Mn(2+)</name>
        <dbReference type="ChEBI" id="CHEBI:29035"/>
        <label>1</label>
    </ligand>
</feature>
<sequence>MARRSKEEIIKSIDPNDVGQVGRLFGLPYEPEHAEVVIVPVPWEVTVSYGTGTSDAPENILYASAQVDLYDPDIPDAWKMGIAMLDLPEHLAEMSATLREETEDYIQWLEQGKPSDWEGAPYMHEIPSVVNQECEKMNQWVYQTASDWLDEDKIVAVLGGDHSTPYGLIRALAERYDNIGILQIDAHADLREAYEGFRYSHASIMYNVLNDFPEVTKLVQVGVRDYCEAEWNIIRSQPQRIAAFFDQQIKEGIYEGKTWKDYCKAIVEQLPEYVYISFDIDGLDPKLCPMTGTPVAGGLEFFEAVYLIKQVVRSGRKIIGFDLVEVGGSFEDEWDANVGARMLYKLCNWAGHSMGKI</sequence>
<feature type="binding site" evidence="3">
    <location>
        <position position="189"/>
    </location>
    <ligand>
        <name>Mn(2+)</name>
        <dbReference type="ChEBI" id="CHEBI:29035"/>
        <label>1</label>
    </ligand>
</feature>
<dbReference type="EC" id="3.5.3.11" evidence="5"/>
<dbReference type="Gene3D" id="3.40.800.10">
    <property type="entry name" value="Ureohydrolase domain"/>
    <property type="match status" value="1"/>
</dbReference>
<dbReference type="AlphaFoldDB" id="A0A846MPC7"/>
<proteinExistence type="inferred from homology"/>